<accession>A0A0D2EN83</accession>
<gene>
    <name evidence="2" type="ORF">PV05_04864</name>
</gene>
<dbReference type="RefSeq" id="XP_013316769.1">
    <property type="nucleotide sequence ID" value="XM_013461315.1"/>
</dbReference>
<dbReference type="HOGENOM" id="CLU_013539_1_0_1"/>
<dbReference type="GeneID" id="25326772"/>
<protein>
    <submittedName>
        <fullName evidence="2">Uncharacterized protein</fullName>
    </submittedName>
</protein>
<feature type="compositionally biased region" description="Acidic residues" evidence="1">
    <location>
        <begin position="435"/>
        <end position="447"/>
    </location>
</feature>
<proteinExistence type="predicted"/>
<evidence type="ECO:0000256" key="1">
    <source>
        <dbReference type="SAM" id="MobiDB-lite"/>
    </source>
</evidence>
<keyword evidence="3" id="KW-1185">Reference proteome</keyword>
<sequence length="583" mass="64219">MTPNASFPQSGSWNMLDIAKIPVNLTFGALARYSAARVNPYAAMVGEGLYQNFQLTMKSRKDIERAVNELKVVGTLGDTLEIGFGIEDVVRLMAKSERGCVCLALCAALKECYSDDMAAEILLEMARLVNIDGQYMPSSQSWKDLLNACAGTLSTSRFPKLAEHLMQSANDDHRLGAYGGYDASPTRSRTCSSPKNIVAALSELSQVSRNVLKSVTIVGGSDAAWLAALAEFLLGLSVRLTTTEGTLLYRNRDDEDFQVEVVLDISPGTEGDPILALTGRTVILEDVTKLFEEEGRSPDAAVVSGRVEWKDVLSRSFLSEFNNLLEIGATVGECIGSAARLFKGLANAEDMFRAKYRLACTSYCDSAYGIGFVDNTIRWFPELRKLRHHMQAAAKAPLTEARNKYELCISLVRQHCSCLTCQSVAPGPTEHSEHDIEDDEMADEDTNESSTNLDTEGDWDPDHFCEVVILETIMFLSRALSNVVLENDSLLPGRSGMEYAYGRHLNQRRAANLGHTALEEIGPIAFCLDFDDNFSFGTLPGNEEGVEIRLQTILEIFSGRLALQRTPISLRFVSMASAHFWEF</sequence>
<feature type="region of interest" description="Disordered" evidence="1">
    <location>
        <begin position="425"/>
        <end position="458"/>
    </location>
</feature>
<dbReference type="STRING" id="348802.A0A0D2EN83"/>
<reference evidence="2 3" key="1">
    <citation type="submission" date="2015-01" db="EMBL/GenBank/DDBJ databases">
        <title>The Genome Sequence of Exophiala xenobiotica CBS118157.</title>
        <authorList>
            <consortium name="The Broad Institute Genomics Platform"/>
            <person name="Cuomo C."/>
            <person name="de Hoog S."/>
            <person name="Gorbushina A."/>
            <person name="Stielow B."/>
            <person name="Teixiera M."/>
            <person name="Abouelleil A."/>
            <person name="Chapman S.B."/>
            <person name="Priest M."/>
            <person name="Young S.K."/>
            <person name="Wortman J."/>
            <person name="Nusbaum C."/>
            <person name="Birren B."/>
        </authorList>
    </citation>
    <scope>NUCLEOTIDE SEQUENCE [LARGE SCALE GENOMIC DNA]</scope>
    <source>
        <strain evidence="2 3">CBS 118157</strain>
    </source>
</reference>
<name>A0A0D2EN83_9EURO</name>
<dbReference type="AlphaFoldDB" id="A0A0D2EN83"/>
<evidence type="ECO:0000313" key="2">
    <source>
        <dbReference type="EMBL" id="KIW56185.1"/>
    </source>
</evidence>
<dbReference type="EMBL" id="KN847319">
    <property type="protein sequence ID" value="KIW56185.1"/>
    <property type="molecule type" value="Genomic_DNA"/>
</dbReference>
<dbReference type="Proteomes" id="UP000054342">
    <property type="component" value="Unassembled WGS sequence"/>
</dbReference>
<organism evidence="2 3">
    <name type="scientific">Exophiala xenobiotica</name>
    <dbReference type="NCBI Taxonomy" id="348802"/>
    <lineage>
        <taxon>Eukaryota</taxon>
        <taxon>Fungi</taxon>
        <taxon>Dikarya</taxon>
        <taxon>Ascomycota</taxon>
        <taxon>Pezizomycotina</taxon>
        <taxon>Eurotiomycetes</taxon>
        <taxon>Chaetothyriomycetidae</taxon>
        <taxon>Chaetothyriales</taxon>
        <taxon>Herpotrichiellaceae</taxon>
        <taxon>Exophiala</taxon>
    </lineage>
</organism>
<evidence type="ECO:0000313" key="3">
    <source>
        <dbReference type="Proteomes" id="UP000054342"/>
    </source>
</evidence>
<dbReference type="OrthoDB" id="4120091at2759"/>